<sequence length="204" mass="21762">MMSLLANAQICVSPSSLLGILPWPSPSSGHLIIAISFQRREKSSAFPAIPSRPLLLSHLTKTTDARCFPSQGRGPPIPPPDTYGPMCNPTPAPASPGDVLSTPLSPSTNPHCYLLDGHLINPTSVCTGTESTRPIVHGLILFIEILGFPPLSDLILAQFLLPLIVFGVGTEVSRPLPSTHSFPHFRKTSSLTPEPRHTGLSSLL</sequence>
<feature type="compositionally biased region" description="Pro residues" evidence="1">
    <location>
        <begin position="75"/>
        <end position="94"/>
    </location>
</feature>
<name>A0A812AQT3_ACAPH</name>
<gene>
    <name evidence="2" type="ORF">SPHA_2610</name>
</gene>
<comment type="caution">
    <text evidence="2">The sequence shown here is derived from an EMBL/GenBank/DDBJ whole genome shotgun (WGS) entry which is preliminary data.</text>
</comment>
<reference evidence="2" key="1">
    <citation type="submission" date="2021-01" db="EMBL/GenBank/DDBJ databases">
        <authorList>
            <person name="Li R."/>
            <person name="Bekaert M."/>
        </authorList>
    </citation>
    <scope>NUCLEOTIDE SEQUENCE</scope>
    <source>
        <strain evidence="2">Farmed</strain>
    </source>
</reference>
<dbReference type="AlphaFoldDB" id="A0A812AQT3"/>
<dbReference type="EMBL" id="CAHIKZ030000074">
    <property type="protein sequence ID" value="CAE1149065.1"/>
    <property type="molecule type" value="Genomic_DNA"/>
</dbReference>
<feature type="region of interest" description="Disordered" evidence="1">
    <location>
        <begin position="183"/>
        <end position="204"/>
    </location>
</feature>
<keyword evidence="3" id="KW-1185">Reference proteome</keyword>
<protein>
    <submittedName>
        <fullName evidence="2">Uncharacterized protein</fullName>
    </submittedName>
</protein>
<evidence type="ECO:0000256" key="1">
    <source>
        <dbReference type="SAM" id="MobiDB-lite"/>
    </source>
</evidence>
<proteinExistence type="predicted"/>
<dbReference type="Proteomes" id="UP000597762">
    <property type="component" value="Unassembled WGS sequence"/>
</dbReference>
<accession>A0A812AQT3</accession>
<organism evidence="2 3">
    <name type="scientific">Acanthosepion pharaonis</name>
    <name type="common">Pharaoh cuttlefish</name>
    <name type="synonym">Sepia pharaonis</name>
    <dbReference type="NCBI Taxonomy" id="158019"/>
    <lineage>
        <taxon>Eukaryota</taxon>
        <taxon>Metazoa</taxon>
        <taxon>Spiralia</taxon>
        <taxon>Lophotrochozoa</taxon>
        <taxon>Mollusca</taxon>
        <taxon>Cephalopoda</taxon>
        <taxon>Coleoidea</taxon>
        <taxon>Decapodiformes</taxon>
        <taxon>Sepiida</taxon>
        <taxon>Sepiina</taxon>
        <taxon>Sepiidae</taxon>
        <taxon>Acanthosepion</taxon>
    </lineage>
</organism>
<evidence type="ECO:0000313" key="3">
    <source>
        <dbReference type="Proteomes" id="UP000597762"/>
    </source>
</evidence>
<evidence type="ECO:0000313" key="2">
    <source>
        <dbReference type="EMBL" id="CAE1149065.1"/>
    </source>
</evidence>
<feature type="region of interest" description="Disordered" evidence="1">
    <location>
        <begin position="67"/>
        <end position="98"/>
    </location>
</feature>